<proteinExistence type="predicted"/>
<dbReference type="InterPro" id="IPR000120">
    <property type="entry name" value="Amidase"/>
</dbReference>
<gene>
    <name evidence="2" type="ORF">KPL78_16395</name>
</gene>
<accession>A0ABS7AE44</accession>
<sequence>MTDNPCFLSAAEAGRRIATRRLSPVDHVQAIFDRIDAVDGRVRAYITPLPDRALTAARKAEAEIAAGLWRGPLHGVGFAVKDNYFTAGVRTTGGSRLMLDFVPEATAHIIARLEAAGAILLGKLNTWEYGTGTGAVHHDLPFAVARNPWDLDRFTGGSSTGSGAAVAAGIAPFALGSDTGGSIRLPAAANGLQGLKPTYGRTSRAGVLPNCWSLDVTGALCWTAEDSATVLNVIAGHDPGDPGSADRPVPDHRAGLRDGVAGMVVGIVTGLPEGEISPAIAGGVAASARALEARGARLMDVPIPASLRDYRRAAGIINPADSYSIHEADFLERAELMGQALRDKLTTGSMIRAGDVIAAHRMRRHLARATDALFGLCDLLLLPGAYRVAPSYADPAAVIAFTREGAMNIASLSGHPAISTPCGFDADGMPLNVQIIGPYFAEARVLCAAQVVEDALAERDRRPNLRGGDLPLDPTPPVDRAARDDELARNLAAMAAELPRLPDKFAEPAGVFRP</sequence>
<dbReference type="PANTHER" id="PTHR11895">
    <property type="entry name" value="TRANSAMIDASE"/>
    <property type="match status" value="1"/>
</dbReference>
<dbReference type="InterPro" id="IPR036928">
    <property type="entry name" value="AS_sf"/>
</dbReference>
<name>A0ABS7AE44_9PROT</name>
<evidence type="ECO:0000313" key="2">
    <source>
        <dbReference type="EMBL" id="MBW6399439.1"/>
    </source>
</evidence>
<dbReference type="Proteomes" id="UP001196565">
    <property type="component" value="Unassembled WGS sequence"/>
</dbReference>
<comment type="caution">
    <text evidence="2">The sequence shown here is derived from an EMBL/GenBank/DDBJ whole genome shotgun (WGS) entry which is preliminary data.</text>
</comment>
<dbReference type="PANTHER" id="PTHR11895:SF176">
    <property type="entry name" value="AMIDASE AMID-RELATED"/>
    <property type="match status" value="1"/>
</dbReference>
<dbReference type="Pfam" id="PF01425">
    <property type="entry name" value="Amidase"/>
    <property type="match status" value="1"/>
</dbReference>
<reference evidence="2 3" key="1">
    <citation type="submission" date="2021-07" db="EMBL/GenBank/DDBJ databases">
        <authorList>
            <person name="So Y."/>
        </authorList>
    </citation>
    <scope>NUCLEOTIDE SEQUENCE [LARGE SCALE GENOMIC DNA]</scope>
    <source>
        <strain evidence="2 3">HJA6</strain>
    </source>
</reference>
<feature type="domain" description="Amidase" evidence="1">
    <location>
        <begin position="27"/>
        <end position="446"/>
    </location>
</feature>
<protein>
    <submittedName>
        <fullName evidence="2">Amidase</fullName>
    </submittedName>
</protein>
<keyword evidence="3" id="KW-1185">Reference proteome</keyword>
<dbReference type="InterPro" id="IPR023631">
    <property type="entry name" value="Amidase_dom"/>
</dbReference>
<dbReference type="EMBL" id="JAHYBZ010000005">
    <property type="protein sequence ID" value="MBW6399439.1"/>
    <property type="molecule type" value="Genomic_DNA"/>
</dbReference>
<organism evidence="2 3">
    <name type="scientific">Roseomonas alba</name>
    <dbReference type="NCBI Taxonomy" id="2846776"/>
    <lineage>
        <taxon>Bacteria</taxon>
        <taxon>Pseudomonadati</taxon>
        <taxon>Pseudomonadota</taxon>
        <taxon>Alphaproteobacteria</taxon>
        <taxon>Acetobacterales</taxon>
        <taxon>Roseomonadaceae</taxon>
        <taxon>Roseomonas</taxon>
    </lineage>
</organism>
<evidence type="ECO:0000259" key="1">
    <source>
        <dbReference type="Pfam" id="PF01425"/>
    </source>
</evidence>
<dbReference type="RefSeq" id="WP_219764042.1">
    <property type="nucleotide sequence ID" value="NZ_JAHYBZ010000005.1"/>
</dbReference>
<dbReference type="Gene3D" id="3.90.1300.10">
    <property type="entry name" value="Amidase signature (AS) domain"/>
    <property type="match status" value="1"/>
</dbReference>
<dbReference type="SUPFAM" id="SSF75304">
    <property type="entry name" value="Amidase signature (AS) enzymes"/>
    <property type="match status" value="1"/>
</dbReference>
<evidence type="ECO:0000313" key="3">
    <source>
        <dbReference type="Proteomes" id="UP001196565"/>
    </source>
</evidence>